<dbReference type="InterPro" id="IPR036388">
    <property type="entry name" value="WH-like_DNA-bd_sf"/>
</dbReference>
<dbReference type="Pfam" id="PF07729">
    <property type="entry name" value="FCD"/>
    <property type="match status" value="1"/>
</dbReference>
<evidence type="ECO:0000256" key="1">
    <source>
        <dbReference type="ARBA" id="ARBA00023015"/>
    </source>
</evidence>
<dbReference type="PANTHER" id="PTHR43537">
    <property type="entry name" value="TRANSCRIPTIONAL REGULATOR, GNTR FAMILY"/>
    <property type="match status" value="1"/>
</dbReference>
<feature type="domain" description="HTH gntR-type" evidence="5">
    <location>
        <begin position="13"/>
        <end position="81"/>
    </location>
</feature>
<dbReference type="PANTHER" id="PTHR43537:SF44">
    <property type="entry name" value="GNTR FAMILY REGULATORY PROTEIN"/>
    <property type="match status" value="1"/>
</dbReference>
<dbReference type="InterPro" id="IPR000524">
    <property type="entry name" value="Tscrpt_reg_HTH_GntR"/>
</dbReference>
<dbReference type="Gene3D" id="1.10.10.10">
    <property type="entry name" value="Winged helix-like DNA-binding domain superfamily/Winged helix DNA-binding domain"/>
    <property type="match status" value="1"/>
</dbReference>
<feature type="region of interest" description="Disordered" evidence="4">
    <location>
        <begin position="246"/>
        <end position="297"/>
    </location>
</feature>
<dbReference type="SMART" id="SM00345">
    <property type="entry name" value="HTH_GNTR"/>
    <property type="match status" value="1"/>
</dbReference>
<dbReference type="Proteomes" id="UP001370348">
    <property type="component" value="Chromosome"/>
</dbReference>
<dbReference type="CDD" id="cd07377">
    <property type="entry name" value="WHTH_GntR"/>
    <property type="match status" value="1"/>
</dbReference>
<reference evidence="6 7" key="1">
    <citation type="submission" date="2021-12" db="EMBL/GenBank/DDBJ databases">
        <title>Discovery of the Pendulisporaceae a myxobacterial family with distinct sporulation behavior and unique specialized metabolism.</title>
        <authorList>
            <person name="Garcia R."/>
            <person name="Popoff A."/>
            <person name="Bader C.D."/>
            <person name="Loehr J."/>
            <person name="Walesch S."/>
            <person name="Walt C."/>
            <person name="Boldt J."/>
            <person name="Bunk B."/>
            <person name="Haeckl F.J.F.P.J."/>
            <person name="Gunesch A.P."/>
            <person name="Birkelbach J."/>
            <person name="Nuebel U."/>
            <person name="Pietschmann T."/>
            <person name="Bach T."/>
            <person name="Mueller R."/>
        </authorList>
    </citation>
    <scope>NUCLEOTIDE SEQUENCE [LARGE SCALE GENOMIC DNA]</scope>
    <source>
        <strain evidence="6 7">MSr11954</strain>
    </source>
</reference>
<sequence length="297" mass="31516">METLAAIGPIARSSVVDAVADRLQDEILSGRLAAGSRLPSEREFALALGVNRLTLRAALARLEALGFIVTRHGAGTVVASWRERAGLEALATLIGSNWSKEGFVKGRAGRELLTAMLEVRRIVASEAIGLAAKRHTAADLEALEQRAREQEGRVVDRVAFARGDIAFERAVLRATRNIGLELLLNTFARFPDEQPGLVAELYDRPEDTLAFYPLIIGLIRAGDPVAARDTLKQLLEAADVAWQARHGEAGPKSGASKRSATTEDDSYSGAGGARSASKSSGASGRRGDPTAGARGRA</sequence>
<protein>
    <submittedName>
        <fullName evidence="6">GntR family transcriptional regulator</fullName>
    </submittedName>
</protein>
<dbReference type="InterPro" id="IPR011711">
    <property type="entry name" value="GntR_C"/>
</dbReference>
<dbReference type="PRINTS" id="PR00035">
    <property type="entry name" value="HTHGNTR"/>
</dbReference>
<evidence type="ECO:0000259" key="5">
    <source>
        <dbReference type="PROSITE" id="PS50949"/>
    </source>
</evidence>
<dbReference type="SUPFAM" id="SSF48008">
    <property type="entry name" value="GntR ligand-binding domain-like"/>
    <property type="match status" value="1"/>
</dbReference>
<dbReference type="RefSeq" id="WP_394820826.1">
    <property type="nucleotide sequence ID" value="NZ_CP089984.1"/>
</dbReference>
<name>A0ABZ2LJX0_9BACT</name>
<dbReference type="InterPro" id="IPR008920">
    <property type="entry name" value="TF_FadR/GntR_C"/>
</dbReference>
<evidence type="ECO:0000256" key="4">
    <source>
        <dbReference type="SAM" id="MobiDB-lite"/>
    </source>
</evidence>
<dbReference type="Pfam" id="PF00392">
    <property type="entry name" value="GntR"/>
    <property type="match status" value="1"/>
</dbReference>
<evidence type="ECO:0000256" key="2">
    <source>
        <dbReference type="ARBA" id="ARBA00023125"/>
    </source>
</evidence>
<feature type="compositionally biased region" description="Low complexity" evidence="4">
    <location>
        <begin position="273"/>
        <end position="283"/>
    </location>
</feature>
<evidence type="ECO:0000313" key="7">
    <source>
        <dbReference type="Proteomes" id="UP001370348"/>
    </source>
</evidence>
<keyword evidence="7" id="KW-1185">Reference proteome</keyword>
<dbReference type="SMART" id="SM00895">
    <property type="entry name" value="FCD"/>
    <property type="match status" value="1"/>
</dbReference>
<proteinExistence type="predicted"/>
<dbReference type="PROSITE" id="PS50949">
    <property type="entry name" value="HTH_GNTR"/>
    <property type="match status" value="1"/>
</dbReference>
<keyword evidence="2" id="KW-0238">DNA-binding</keyword>
<gene>
    <name evidence="6" type="ORF">LZC94_25460</name>
</gene>
<evidence type="ECO:0000313" key="6">
    <source>
        <dbReference type="EMBL" id="WXB11211.1"/>
    </source>
</evidence>
<keyword evidence="3" id="KW-0804">Transcription</keyword>
<dbReference type="EMBL" id="CP089984">
    <property type="protein sequence ID" value="WXB11211.1"/>
    <property type="molecule type" value="Genomic_DNA"/>
</dbReference>
<evidence type="ECO:0000256" key="3">
    <source>
        <dbReference type="ARBA" id="ARBA00023163"/>
    </source>
</evidence>
<organism evidence="6 7">
    <name type="scientific">Pendulispora albinea</name>
    <dbReference type="NCBI Taxonomy" id="2741071"/>
    <lineage>
        <taxon>Bacteria</taxon>
        <taxon>Pseudomonadati</taxon>
        <taxon>Myxococcota</taxon>
        <taxon>Myxococcia</taxon>
        <taxon>Myxococcales</taxon>
        <taxon>Sorangiineae</taxon>
        <taxon>Pendulisporaceae</taxon>
        <taxon>Pendulispora</taxon>
    </lineage>
</organism>
<accession>A0ABZ2LJX0</accession>
<dbReference type="InterPro" id="IPR036390">
    <property type="entry name" value="WH_DNA-bd_sf"/>
</dbReference>
<dbReference type="SUPFAM" id="SSF46785">
    <property type="entry name" value="Winged helix' DNA-binding domain"/>
    <property type="match status" value="1"/>
</dbReference>
<dbReference type="Gene3D" id="1.20.120.530">
    <property type="entry name" value="GntR ligand-binding domain-like"/>
    <property type="match status" value="1"/>
</dbReference>
<keyword evidence="1" id="KW-0805">Transcription regulation</keyword>